<dbReference type="eggNOG" id="KOG0627">
    <property type="taxonomic scope" value="Eukaryota"/>
</dbReference>
<evidence type="ECO:0000256" key="8">
    <source>
        <dbReference type="ARBA" id="ARBA00061350"/>
    </source>
</evidence>
<keyword evidence="3" id="KW-0805">Transcription regulation</keyword>
<evidence type="ECO:0000313" key="12">
    <source>
        <dbReference type="Proteomes" id="UP000006882"/>
    </source>
</evidence>
<evidence type="ECO:0000259" key="10">
    <source>
        <dbReference type="PROSITE" id="PS00434"/>
    </source>
</evidence>
<evidence type="ECO:0000256" key="5">
    <source>
        <dbReference type="ARBA" id="ARBA00023125"/>
    </source>
</evidence>
<dbReference type="Gramene" id="ONH96267">
    <property type="protein sequence ID" value="ONH96267"/>
    <property type="gene ID" value="PRUPE_7G117200"/>
</dbReference>
<reference evidence="11" key="2">
    <citation type="submission" date="2016-12" db="EMBL/GenBank/DDBJ databases">
        <title>WGS assembly of Prunus persica.</title>
        <authorList>
            <person name="Verde I."/>
            <person name="Jenkins J."/>
            <person name="Dondini L."/>
            <person name="Micali S."/>
            <person name="Pagliarani G."/>
            <person name="Vendramin E."/>
            <person name="Paris R."/>
            <person name="Aramini V."/>
            <person name="Gazza L."/>
            <person name="Rossini L."/>
            <person name="Bassi D."/>
            <person name="Troggio M."/>
            <person name="Shu S."/>
            <person name="Grimwood J.H."/>
            <person name="Tartarini S."/>
            <person name="Dettori M.T."/>
            <person name="Schmutz J."/>
        </authorList>
    </citation>
    <scope>NUCLEOTIDE SEQUENCE</scope>
</reference>
<keyword evidence="7" id="KW-0539">Nucleus</keyword>
<dbReference type="OrthoDB" id="60033at2759"/>
<gene>
    <name evidence="11" type="ORF">PRUPE_7G117200</name>
</gene>
<dbReference type="PANTHER" id="PTHR10015">
    <property type="entry name" value="HEAT SHOCK TRANSCRIPTION FACTOR"/>
    <property type="match status" value="1"/>
</dbReference>
<keyword evidence="4" id="KW-0346">Stress response</keyword>
<keyword evidence="6" id="KW-0804">Transcription</keyword>
<feature type="region of interest" description="Disordered" evidence="9">
    <location>
        <begin position="192"/>
        <end position="213"/>
    </location>
</feature>
<dbReference type="Gramene" id="ONH96268">
    <property type="protein sequence ID" value="ONH96268"/>
    <property type="gene ID" value="PRUPE_7G117200"/>
</dbReference>
<dbReference type="EMBL" id="CM007657">
    <property type="protein sequence ID" value="ONH96267.1"/>
    <property type="molecule type" value="Genomic_DNA"/>
</dbReference>
<dbReference type="InterPro" id="IPR036388">
    <property type="entry name" value="WH-like_DNA-bd_sf"/>
</dbReference>
<reference evidence="11 12" key="1">
    <citation type="journal article" date="2013" name="Nat. Genet.">
        <title>The high-quality draft genome of peach (Prunus persica) identifies unique patterns of genetic diversity, domestication and genome evolution.</title>
        <authorList>
            <consortium name="International Peach Genome Initiative"/>
            <person name="Verde I."/>
            <person name="Abbott A.G."/>
            <person name="Scalabrin S."/>
            <person name="Jung S."/>
            <person name="Shu S."/>
            <person name="Marroni F."/>
            <person name="Zhebentyayeva T."/>
            <person name="Dettori M.T."/>
            <person name="Grimwood J."/>
            <person name="Cattonaro F."/>
            <person name="Zuccolo A."/>
            <person name="Rossini L."/>
            <person name="Jenkins J."/>
            <person name="Vendramin E."/>
            <person name="Meisel L.A."/>
            <person name="Decroocq V."/>
            <person name="Sosinski B."/>
            <person name="Prochnik S."/>
            <person name="Mitros T."/>
            <person name="Policriti A."/>
            <person name="Cipriani G."/>
            <person name="Dondini L."/>
            <person name="Ficklin S."/>
            <person name="Goodstein D.M."/>
            <person name="Xuan P."/>
            <person name="Del Fabbro C."/>
            <person name="Aramini V."/>
            <person name="Copetti D."/>
            <person name="Gonzalez S."/>
            <person name="Horner D.S."/>
            <person name="Falchi R."/>
            <person name="Lucas S."/>
            <person name="Mica E."/>
            <person name="Maldonado J."/>
            <person name="Lazzari B."/>
            <person name="Bielenberg D."/>
            <person name="Pirona R."/>
            <person name="Miculan M."/>
            <person name="Barakat A."/>
            <person name="Testolin R."/>
            <person name="Stella A."/>
            <person name="Tartarini S."/>
            <person name="Tonutti P."/>
            <person name="Arus P."/>
            <person name="Orellana A."/>
            <person name="Wells C."/>
            <person name="Main D."/>
            <person name="Vizzotto G."/>
            <person name="Silva H."/>
            <person name="Salamini F."/>
            <person name="Schmutz J."/>
            <person name="Morgante M."/>
            <person name="Rokhsar D.S."/>
        </authorList>
    </citation>
    <scope>NUCLEOTIDE SEQUENCE [LARGE SCALE GENOMIC DNA]</scope>
    <source>
        <strain evidence="12">cv. Nemared</strain>
    </source>
</reference>
<dbReference type="GO" id="GO:0005634">
    <property type="term" value="C:nucleus"/>
    <property type="evidence" value="ECO:0000318"/>
    <property type="project" value="GO_Central"/>
</dbReference>
<dbReference type="EMBL" id="CM007657">
    <property type="protein sequence ID" value="ONH96268.1"/>
    <property type="molecule type" value="Genomic_DNA"/>
</dbReference>
<accession>A0A251NAB7</accession>
<comment type="similarity">
    <text evidence="8">Belongs to the HSF family. Class A subfamily.</text>
</comment>
<keyword evidence="5" id="KW-0238">DNA-binding</keyword>
<dbReference type="AlphaFoldDB" id="A0A251NAB7"/>
<feature type="region of interest" description="Disordered" evidence="9">
    <location>
        <begin position="1"/>
        <end position="38"/>
    </location>
</feature>
<dbReference type="InterPro" id="IPR000232">
    <property type="entry name" value="HSF_DNA-bd"/>
</dbReference>
<protein>
    <recommendedName>
        <fullName evidence="10">HSF-type DNA-binding domain-containing protein</fullName>
    </recommendedName>
</protein>
<dbReference type="PRINTS" id="PR00056">
    <property type="entry name" value="HSFDOMAIN"/>
</dbReference>
<dbReference type="GO" id="GO:0003700">
    <property type="term" value="F:DNA-binding transcription factor activity"/>
    <property type="evidence" value="ECO:0000318"/>
    <property type="project" value="GO_Central"/>
</dbReference>
<dbReference type="SMR" id="A0A251NAB7"/>
<evidence type="ECO:0000256" key="1">
    <source>
        <dbReference type="ARBA" id="ARBA00004123"/>
    </source>
</evidence>
<keyword evidence="2" id="KW-0597">Phosphoprotein</keyword>
<dbReference type="FunFam" id="1.10.10.10:FF:000057">
    <property type="entry name" value="Heat shock transcription factor 1"/>
    <property type="match status" value="1"/>
</dbReference>
<evidence type="ECO:0000256" key="6">
    <source>
        <dbReference type="ARBA" id="ARBA00023163"/>
    </source>
</evidence>
<dbReference type="Proteomes" id="UP000006882">
    <property type="component" value="Chromosome G7"/>
</dbReference>
<dbReference type="SUPFAM" id="SSF46785">
    <property type="entry name" value="Winged helix' DNA-binding domain"/>
    <property type="match status" value="1"/>
</dbReference>
<sequence>MNPKDECYPKSPPTSAELDPENPLRPEMSEPLLGSQSIPSFTSPLMEFEAFCALNPSESSWSSGAFEFDEKAPTATYSSMDAGGAEHVAVPQPLECLQDSPVPPFLSKTFDLVDDPSLDSIISWGSGGNSFVVWDPLEFSRLVLPRNFKHNNFSSFVRQLNTYGFRKVDTDKWEFANEAFKRGKRHLLKKIQRRKSPQSLQVGPSAEAGRPGLEGDIETLRKERSMLMQEVDDLQQQQRGTVHHMKVVNERLQYAEQRQKQMVSFLSKLLQNPAFLARLQQKTGQKGIDSPRMKRKFVKQHQHELGKSDSCIQGQIVKYQPAWRNLSAVPDVNPVVPIEQSPDNLSQVMAGKLGLVTESKPYQFVDVASDELNLSAEPTVTLGFIKTPEQEGEGASSMGAKDPFQKGKSVLSPQQELNPEYYVSFQEDFGKNKMFPELFSPGIDGMIKQEDIWSMGFDVSAGMSSSSNELWSNPVNYDVPEIGVTSELLDIWDIGPLHAAGGSGIDKWPADESAFDEPDSQAGQLKVDTSKRIDP</sequence>
<dbReference type="Pfam" id="PF00447">
    <property type="entry name" value="HSF_DNA-bind"/>
    <property type="match status" value="1"/>
</dbReference>
<comment type="subcellular location">
    <subcellularLocation>
        <location evidence="1">Nucleus</location>
    </subcellularLocation>
</comment>
<feature type="region of interest" description="Disordered" evidence="9">
    <location>
        <begin position="503"/>
        <end position="535"/>
    </location>
</feature>
<dbReference type="InterPro" id="IPR036390">
    <property type="entry name" value="WH_DNA-bd_sf"/>
</dbReference>
<dbReference type="PROSITE" id="PS00434">
    <property type="entry name" value="HSF_DOMAIN"/>
    <property type="match status" value="1"/>
</dbReference>
<evidence type="ECO:0000256" key="3">
    <source>
        <dbReference type="ARBA" id="ARBA00023015"/>
    </source>
</evidence>
<dbReference type="GO" id="GO:0034605">
    <property type="term" value="P:cellular response to heat"/>
    <property type="evidence" value="ECO:0000318"/>
    <property type="project" value="GO_Central"/>
</dbReference>
<name>A0A251NAB7_PRUPE</name>
<evidence type="ECO:0000256" key="7">
    <source>
        <dbReference type="ARBA" id="ARBA00023242"/>
    </source>
</evidence>
<evidence type="ECO:0000256" key="4">
    <source>
        <dbReference type="ARBA" id="ARBA00023016"/>
    </source>
</evidence>
<dbReference type="Gene3D" id="1.10.10.10">
    <property type="entry name" value="Winged helix-like DNA-binding domain superfamily/Winged helix DNA-binding domain"/>
    <property type="match status" value="1"/>
</dbReference>
<organism evidence="11 12">
    <name type="scientific">Prunus persica</name>
    <name type="common">Peach</name>
    <name type="synonym">Amygdalus persica</name>
    <dbReference type="NCBI Taxonomy" id="3760"/>
    <lineage>
        <taxon>Eukaryota</taxon>
        <taxon>Viridiplantae</taxon>
        <taxon>Streptophyta</taxon>
        <taxon>Embryophyta</taxon>
        <taxon>Tracheophyta</taxon>
        <taxon>Spermatophyta</taxon>
        <taxon>Magnoliopsida</taxon>
        <taxon>eudicotyledons</taxon>
        <taxon>Gunneridae</taxon>
        <taxon>Pentapetalae</taxon>
        <taxon>rosids</taxon>
        <taxon>fabids</taxon>
        <taxon>Rosales</taxon>
        <taxon>Rosaceae</taxon>
        <taxon>Amygdaloideae</taxon>
        <taxon>Amygdaleae</taxon>
        <taxon>Prunus</taxon>
    </lineage>
</organism>
<evidence type="ECO:0000256" key="2">
    <source>
        <dbReference type="ARBA" id="ARBA00022553"/>
    </source>
</evidence>
<dbReference type="PANTHER" id="PTHR10015:SF337">
    <property type="entry name" value="HEAT STRESS TRANSCRIPTION FACTOR A-3"/>
    <property type="match status" value="1"/>
</dbReference>
<evidence type="ECO:0000256" key="9">
    <source>
        <dbReference type="SAM" id="MobiDB-lite"/>
    </source>
</evidence>
<evidence type="ECO:0000313" key="11">
    <source>
        <dbReference type="EMBL" id="ONH96266.1"/>
    </source>
</evidence>
<dbReference type="GO" id="GO:0043565">
    <property type="term" value="F:sequence-specific DNA binding"/>
    <property type="evidence" value="ECO:0007669"/>
    <property type="project" value="InterPro"/>
</dbReference>
<proteinExistence type="inferred from homology"/>
<keyword evidence="12" id="KW-1185">Reference proteome</keyword>
<dbReference type="STRING" id="3760.A0A251NAB7"/>
<feature type="domain" description="HSF-type DNA-binding" evidence="10">
    <location>
        <begin position="144"/>
        <end position="168"/>
    </location>
</feature>
<dbReference type="SMART" id="SM00415">
    <property type="entry name" value="HSF"/>
    <property type="match status" value="1"/>
</dbReference>
<dbReference type="Gramene" id="ONH96266">
    <property type="protein sequence ID" value="ONH96266"/>
    <property type="gene ID" value="PRUPE_7G117200"/>
</dbReference>
<dbReference type="EMBL" id="CM007657">
    <property type="protein sequence ID" value="ONH96266.1"/>
    <property type="molecule type" value="Genomic_DNA"/>
</dbReference>